<protein>
    <recommendedName>
        <fullName evidence="3">Dystroglycan-type cadherin-like domain-containing protein</fullName>
    </recommendedName>
</protein>
<comment type="caution">
    <text evidence="4">The sequence shown here is derived from an EMBL/GenBank/DDBJ whole genome shotgun (WGS) entry which is preliminary data.</text>
</comment>
<dbReference type="SUPFAM" id="SSF82171">
    <property type="entry name" value="DPP6 N-terminal domain-like"/>
    <property type="match status" value="2"/>
</dbReference>
<name>A0ABX4S9X5_9GAMM</name>
<feature type="domain" description="Dystroglycan-type cadherin-like" evidence="3">
    <location>
        <begin position="2544"/>
        <end position="2647"/>
    </location>
</feature>
<dbReference type="PANTHER" id="PTHR30344:SF1">
    <property type="entry name" value="6-PHOSPHOGLUCONOLACTONASE"/>
    <property type="match status" value="1"/>
</dbReference>
<feature type="domain" description="Dystroglycan-type cadherin-like" evidence="3">
    <location>
        <begin position="2327"/>
        <end position="2419"/>
    </location>
</feature>
<dbReference type="InterPro" id="IPR015943">
    <property type="entry name" value="WD40/YVTN_repeat-like_dom_sf"/>
</dbReference>
<reference evidence="4 5" key="1">
    <citation type="submission" date="2016-04" db="EMBL/GenBank/DDBJ databases">
        <title>New species of Pectobacterium.</title>
        <authorList>
            <person name="Waleron M."/>
            <person name="Misztak A.E."/>
            <person name="Waleron K."/>
        </authorList>
    </citation>
    <scope>NUCLEOTIDE SEQUENCE [LARGE SCALE GENOMIC DNA]</scope>
    <source>
        <strain evidence="4 5">IFB5232</strain>
    </source>
</reference>
<feature type="domain" description="Dystroglycan-type cadherin-like" evidence="3">
    <location>
        <begin position="2228"/>
        <end position="2319"/>
    </location>
</feature>
<sequence length="2704" mass="281751">MTFSRSKSGSALTRTPRQAWVLEPRMMFDAAAVVTAVDVAAHVAATDTAPGVDATPAKATVTITDSSDSFAPIDLFSSVSVSADNGGQELKDLVITVNRTGANQAIVIDGTDITLEAANGAKTTAGDGQYSYTVAVSGATTTITVSIASSEAFEPNDVAKLIDGIAYKPLDKTVAGGDVTVTLKSLSDESDTADLNIHATVTIDSKINVAPELSGSTLQEAEAFTAGTLAKATEIAYSSDGSHVYAAGGNNTITVFAVDSSGRLTQQQNLVVENLGTVNHLVVSADGKSVYTVSSNGNLIHLSVNDGTLAYVSTTTLEGGGSTGGLAISDDGKQIYVDASSNSGREVYVYNRNADGVLTQIQKLEAHRNGAITTSGDYVYVLHSGAMFSAPHELRIYQRDPTTGSLTLLDDLLLTQKGSSAVDYALASSKDGKLLYVGDPNNANIAIYRLGSDNRLTLVDTVTSDKIGSLTLNSDGSLLYAATTVGTVNVYAVGENGRLTLTGSRTGATNGGDIAVSVDGNSILVAGNGVSRYSPIQTLLRGGEITLAHGLTLSDANNDRLAEGNGDYNGTTLTISRAPSAQADDQFGFAEGNGLQRVDGTIMKGDIVIATFSQSAGALTLTFLAGASKADANAVLHQITYSNTGTDTNGTIVKLALQANDGKANSLTVTLDVLITNNTAPTLEATSVGTHTYDTHSTVTNPFSNSIISAGEIGQSIIELTLTIDGVDEAANEFIIIAGTRIDLASNSSGQAGDYHYTYSRNYGTGTLVISNETGVTAAAAQTLVNGIAYVNDTQQATTGVRTITLSSLRDNGGTAGEGNDTSELAISATIALAINNAPSWQNTVTDPDATLYYNNNTLSGYSEYVTDITVSPDGKTLLISGSDGANASGNSTLRIYSRNSGTGELTLVQTFIQGESDNPETTAIEANGLHGISTMVMQGNDLYVAGHSGNAATYSLVRFTYDATIGQYRYAGMVATQGVGGVTGLDAQITEIVISADGKSLYTINGLTTVDGSTGKSVLAQFARDPNTGALTYLDAYQGGSAVLGMNAPSGLVISGDGKSVYVANSSSSMITVLSRDVETGKLTYIGLINDASISADANSGARPSDNRYLTNLLDITLSPDSNFVYVGSGQQATLSIFSRNASDGSLTYAGTVDLYNKGYTLSNALSVRELVISQDGTALYAGMNGGSVLVFSRDVLTGALTYVSALNTGARTNHIVASPDGLNLYSGRSSGGTGLAILSALPNATYTTNGPSTFTEGLGFADVDADQKSDYQGTTLTVNRVSGASVDDQFGFKNGSGLRLEDGKVMKGKATIATFATQDGVLTITFSRDVDKATANQVLQQITYLNTNTAPPARVDLNIRVRDSEGKFADTAVALLLTAVPVTPTLDAESKQASATITTSGLPGAVDLFDNVDVRLGKAGAALSELTFTVNRSSANDALIIDGTTILLTATDAAGLTVKGHQYQVTVKDGITTITLKLHSGDNTPSDVNALIDSIDYKVLSNDVAEGTATITLTQLVDADDNTTSLDIHSTVTVSDTRLMPQLGAETGALDYGELFDVKDDKGNSLFIGIQGITVVGEKIYVVRTHSDSVYNEETETSTDVTYNTLSVLQRGEDGKLYLSDSVEITGLTDATQVRASSDGSSLYVIGAESIAIINASDLSVIGAFGNDVGMVRDVLVNDSKVYITTGESLLVFTRDGNTLTLSKTFTDGDSSGLELDAANALALSPDGKSLFVATSGGDTVVSQFSVGDDGALTFKQAVSGSSTSEDGYYASALSVSPDGKSLYVVDNNSLLHAFSVAQDGTLTAVSTLTIGEGSTSVKQVLVSPDGKSVVITGELGNSENYNTYGIILYARDADGNLTQLQAVEGFGDLANFNGTRLNEVRQVAFSADGKQLYITGSIDYGSPEGVIVLDLKPASVTFTENSSPVALLPGGTLSAPVNDQGSYQGASIAIERVGGSEMGDQFGVSSDSGLSLKDSQIWQGDKAIADVTIASNGTLTITFLTGISQVEAQQVLRAITYHSTSNDPTKAGDKATFRITFNDGQSHTAEFTMAVALVDLNNAAVVSTEPLNSTYAPGSDAVNLFKNTVIDTIEQGQKINRVDIIVSPASVGDVLYVDGGEISLDKSIDYQVFVGKSQIEYRVSVSNGVATVSLYVTRDGASTAQVIDGITYSHSKTDATGNRTIGLAVYEDVDWKHPAPQNAVTEFSEKAVITFQGSEIPENNAPEYNDSVGLNLGQLQAGTAYRYTLPENLFTDADSDSLTLRVSGLPDGLSFDATTRTISGTPTASGDFTVVLTASDGKAEATHTVKVTVDQAPDVEPENSAPVYNDNAGLNLGQLQAGTEYRYTLPENLFTDADSDSLTWRVSGLPNGLSFDAPTRTISGTPTASGDFTVVLTASDGRAEGTHTVKVTVDQAPDVEPQPETPDNTSTAAPVILVQQGVSLPVDSDEREREQPLGAIVAELSRPDVQPLPTNIAAEPVRQRDADTARQSDAPWVLDPVMSQLMPTLDQINFSSRANTVVRDSTAVSPADSNLFLSVRGQTTALESAFSSVQGALRPDALGALAFSLPQRMFSVREGNATLTLQLANGRPLPAWVQFDARSGVVRITDASALQVNQIQLALKAQTADGTSRTVPITLQTGQGDGAAMPTDRGAMQLPSLPIENRDVEQLAPAGKTAFTEQLRQHQPEQDELLAALSELSSLRA</sequence>
<gene>
    <name evidence="4" type="ORF">A0G03_07895</name>
</gene>
<dbReference type="InterPro" id="IPR013783">
    <property type="entry name" value="Ig-like_fold"/>
</dbReference>
<dbReference type="SMART" id="SM00736">
    <property type="entry name" value="CADG"/>
    <property type="match status" value="3"/>
</dbReference>
<dbReference type="InterPro" id="IPR011044">
    <property type="entry name" value="Quino_amine_DH_bsu"/>
</dbReference>
<evidence type="ECO:0000256" key="2">
    <source>
        <dbReference type="ARBA" id="ARBA00022526"/>
    </source>
</evidence>
<organism evidence="4 5">
    <name type="scientific">Pectobacterium peruviense</name>
    <dbReference type="NCBI Taxonomy" id="2066479"/>
    <lineage>
        <taxon>Bacteria</taxon>
        <taxon>Pseudomonadati</taxon>
        <taxon>Pseudomonadota</taxon>
        <taxon>Gammaproteobacteria</taxon>
        <taxon>Enterobacterales</taxon>
        <taxon>Pectobacteriaceae</taxon>
        <taxon>Pectobacterium</taxon>
    </lineage>
</organism>
<dbReference type="Pfam" id="PF05345">
    <property type="entry name" value="He_PIG"/>
    <property type="match status" value="2"/>
</dbReference>
<evidence type="ECO:0000313" key="5">
    <source>
        <dbReference type="Proteomes" id="UP000234468"/>
    </source>
</evidence>
<dbReference type="EMBL" id="LXFV01000006">
    <property type="protein sequence ID" value="PKX86826.1"/>
    <property type="molecule type" value="Genomic_DNA"/>
</dbReference>
<dbReference type="InterPro" id="IPR006644">
    <property type="entry name" value="Cadg"/>
</dbReference>
<dbReference type="SUPFAM" id="SSF50969">
    <property type="entry name" value="YVTN repeat-like/Quinoprotein amine dehydrogenase"/>
    <property type="match status" value="1"/>
</dbReference>
<keyword evidence="2" id="KW-0313">Glucose metabolism</keyword>
<dbReference type="RefSeq" id="WP_048258791.1">
    <property type="nucleotide sequence ID" value="NZ_AODU01000005.1"/>
</dbReference>
<keyword evidence="5" id="KW-1185">Reference proteome</keyword>
<dbReference type="Pfam" id="PF10282">
    <property type="entry name" value="Lactonase"/>
    <property type="match status" value="3"/>
</dbReference>
<dbReference type="Gene3D" id="2.130.10.10">
    <property type="entry name" value="YVTN repeat-like/Quinoprotein amine dehydrogenase"/>
    <property type="match status" value="6"/>
</dbReference>
<dbReference type="Proteomes" id="UP000234468">
    <property type="component" value="Unassembled WGS sequence"/>
</dbReference>
<accession>A0ABX4S9X5</accession>
<comment type="similarity">
    <text evidence="1">Belongs to the cycloisomerase 2 family.</text>
</comment>
<dbReference type="Pfam" id="PF00400">
    <property type="entry name" value="WD40"/>
    <property type="match status" value="1"/>
</dbReference>
<proteinExistence type="inferred from homology"/>
<evidence type="ECO:0000313" key="4">
    <source>
        <dbReference type="EMBL" id="PKX86826.1"/>
    </source>
</evidence>
<dbReference type="PANTHER" id="PTHR30344">
    <property type="entry name" value="6-PHOSPHOGLUCONOLACTONASE-RELATED"/>
    <property type="match status" value="1"/>
</dbReference>
<evidence type="ECO:0000259" key="3">
    <source>
        <dbReference type="SMART" id="SM00736"/>
    </source>
</evidence>
<dbReference type="InterPro" id="IPR015919">
    <property type="entry name" value="Cadherin-like_sf"/>
</dbReference>
<dbReference type="InterPro" id="IPR019405">
    <property type="entry name" value="Lactonase_7-beta_prop"/>
</dbReference>
<evidence type="ECO:0000256" key="1">
    <source>
        <dbReference type="ARBA" id="ARBA00005564"/>
    </source>
</evidence>
<keyword evidence="2" id="KW-0119">Carbohydrate metabolism</keyword>
<dbReference type="SUPFAM" id="SSF49313">
    <property type="entry name" value="Cadherin-like"/>
    <property type="match status" value="2"/>
</dbReference>
<dbReference type="InterPro" id="IPR050282">
    <property type="entry name" value="Cycloisomerase_2"/>
</dbReference>
<dbReference type="InterPro" id="IPR001680">
    <property type="entry name" value="WD40_rpt"/>
</dbReference>
<dbReference type="SMART" id="SM00320">
    <property type="entry name" value="WD40"/>
    <property type="match status" value="8"/>
</dbReference>
<dbReference type="Gene3D" id="2.60.40.10">
    <property type="entry name" value="Immunoglobulins"/>
    <property type="match status" value="3"/>
</dbReference>